<reference evidence="4" key="1">
    <citation type="journal article" date="2015" name="Nature">
        <title>Complex archaea that bridge the gap between prokaryotes and eukaryotes.</title>
        <authorList>
            <person name="Spang A."/>
            <person name="Saw J.H."/>
            <person name="Jorgensen S.L."/>
            <person name="Zaremba-Niedzwiedzka K."/>
            <person name="Martijn J."/>
            <person name="Lind A.E."/>
            <person name="van Eijk R."/>
            <person name="Schleper C."/>
            <person name="Guy L."/>
            <person name="Ettema T.J."/>
        </authorList>
    </citation>
    <scope>NUCLEOTIDE SEQUENCE</scope>
</reference>
<dbReference type="EMBL" id="LAZR01008486">
    <property type="protein sequence ID" value="KKM78472.1"/>
    <property type="molecule type" value="Genomic_DNA"/>
</dbReference>
<dbReference type="InterPro" id="IPR029058">
    <property type="entry name" value="AB_hydrolase_fold"/>
</dbReference>
<feature type="domain" description="Serine aminopeptidase S33" evidence="3">
    <location>
        <begin position="112"/>
        <end position="235"/>
    </location>
</feature>
<feature type="transmembrane region" description="Helical" evidence="2">
    <location>
        <begin position="45"/>
        <end position="65"/>
    </location>
</feature>
<dbReference type="Gene3D" id="3.40.50.1820">
    <property type="entry name" value="alpha/beta hydrolase"/>
    <property type="match status" value="1"/>
</dbReference>
<evidence type="ECO:0000259" key="3">
    <source>
        <dbReference type="Pfam" id="PF12146"/>
    </source>
</evidence>
<dbReference type="SUPFAM" id="SSF53474">
    <property type="entry name" value="alpha/beta-Hydrolases"/>
    <property type="match status" value="1"/>
</dbReference>
<keyword evidence="2" id="KW-0812">Transmembrane</keyword>
<dbReference type="PANTHER" id="PTHR22946">
    <property type="entry name" value="DIENELACTONE HYDROLASE DOMAIN-CONTAINING PROTEIN-RELATED"/>
    <property type="match status" value="1"/>
</dbReference>
<evidence type="ECO:0000256" key="2">
    <source>
        <dbReference type="SAM" id="Phobius"/>
    </source>
</evidence>
<keyword evidence="2" id="KW-1133">Transmembrane helix</keyword>
<evidence type="ECO:0000313" key="4">
    <source>
        <dbReference type="EMBL" id="KKM78472.1"/>
    </source>
</evidence>
<comment type="caution">
    <text evidence="4">The sequence shown here is derived from an EMBL/GenBank/DDBJ whole genome shotgun (WGS) entry which is preliminary data.</text>
</comment>
<dbReference type="PANTHER" id="PTHR22946:SF9">
    <property type="entry name" value="POLYKETIDE TRANSFERASE AF380"/>
    <property type="match status" value="1"/>
</dbReference>
<accession>A0A0F9NAS2</accession>
<evidence type="ECO:0000256" key="1">
    <source>
        <dbReference type="ARBA" id="ARBA00022801"/>
    </source>
</evidence>
<dbReference type="InterPro" id="IPR022742">
    <property type="entry name" value="Hydrolase_4"/>
</dbReference>
<name>A0A0F9NAS2_9ZZZZ</name>
<keyword evidence="2" id="KW-0472">Membrane</keyword>
<protein>
    <recommendedName>
        <fullName evidence="3">Serine aminopeptidase S33 domain-containing protein</fullName>
    </recommendedName>
</protein>
<dbReference type="AlphaFoldDB" id="A0A0F9NAS2"/>
<dbReference type="Pfam" id="PF12146">
    <property type="entry name" value="Hydrolase_4"/>
    <property type="match status" value="1"/>
</dbReference>
<gene>
    <name evidence="4" type="ORF">LCGC14_1359640</name>
</gene>
<keyword evidence="1" id="KW-0378">Hydrolase</keyword>
<dbReference type="GO" id="GO:0016788">
    <property type="term" value="F:hydrolase activity, acting on ester bonds"/>
    <property type="evidence" value="ECO:0007669"/>
    <property type="project" value="UniProtKB-ARBA"/>
</dbReference>
<organism evidence="4">
    <name type="scientific">marine sediment metagenome</name>
    <dbReference type="NCBI Taxonomy" id="412755"/>
    <lineage>
        <taxon>unclassified sequences</taxon>
        <taxon>metagenomes</taxon>
        <taxon>ecological metagenomes</taxon>
    </lineage>
</organism>
<proteinExistence type="predicted"/>
<sequence length="335" mass="38971">MKILIQNILKRIILIVIDLIFSWYIFQINIQLGNPCITTAFSRCFLLSLTTFLIVYTPFEIYWSFRDFWFDRWIKLFNKDLNVSNIKINVSDGFLSADLIKHQDLTKVNSKNSIIIICHGFSDTKETLQYFYLPLAYQGYVILAYDARGTGKSKQTGKRSQFLKRINDFNNIIEWVKNQTEFANMRINCIGFSIGAITILCGGFPNKDINKIIAISSMSYYKQNIPKYNPIILLSYLFKGVKLFPKTKENIQLSPYLVIEKEKQDLTVEEWEKLSNRVMLIHSKNDRVIKFKNFKENKLLLESSENNVLIFKKGGHSQKKNECALVGATLNFLNT</sequence>
<dbReference type="InterPro" id="IPR050261">
    <property type="entry name" value="FrsA_esterase"/>
</dbReference>
<feature type="transmembrane region" description="Helical" evidence="2">
    <location>
        <begin position="12"/>
        <end position="33"/>
    </location>
</feature>